<dbReference type="PANTHER" id="PTHR18921">
    <property type="entry name" value="MYOSIN HEAVY CHAIN - RELATED"/>
    <property type="match status" value="1"/>
</dbReference>
<dbReference type="GO" id="GO:0007030">
    <property type="term" value="P:Golgi organization"/>
    <property type="evidence" value="ECO:0007669"/>
    <property type="project" value="TreeGrafter"/>
</dbReference>
<dbReference type="Proteomes" id="UP000543419">
    <property type="component" value="Unassembled WGS sequence"/>
</dbReference>
<keyword evidence="3" id="KW-0175">Coiled coil</keyword>
<evidence type="ECO:0000313" key="5">
    <source>
        <dbReference type="EMBL" id="NMM98164.1"/>
    </source>
</evidence>
<evidence type="ECO:0000256" key="4">
    <source>
        <dbReference type="SAM" id="MobiDB-lite"/>
    </source>
</evidence>
<organism evidence="5 6">
    <name type="scientific">Bifidobacterium olomucense</name>
    <dbReference type="NCBI Taxonomy" id="2675324"/>
    <lineage>
        <taxon>Bacteria</taxon>
        <taxon>Bacillati</taxon>
        <taxon>Actinomycetota</taxon>
        <taxon>Actinomycetes</taxon>
        <taxon>Bifidobacteriales</taxon>
        <taxon>Bifidobacteriaceae</taxon>
        <taxon>Bifidobacterium</taxon>
    </lineage>
</organism>
<proteinExistence type="predicted"/>
<comment type="caution">
    <text evidence="5">The sequence shown here is derived from an EMBL/GenBank/DDBJ whole genome shotgun (WGS) entry which is preliminary data.</text>
</comment>
<evidence type="ECO:0000256" key="3">
    <source>
        <dbReference type="ARBA" id="ARBA00023054"/>
    </source>
</evidence>
<comment type="subcellular location">
    <subcellularLocation>
        <location evidence="1">Golgi apparatus</location>
    </subcellularLocation>
</comment>
<evidence type="ECO:0000313" key="6">
    <source>
        <dbReference type="Proteomes" id="UP000543419"/>
    </source>
</evidence>
<keyword evidence="6" id="KW-1185">Reference proteome</keyword>
<reference evidence="5 6" key="1">
    <citation type="submission" date="2020-02" db="EMBL/GenBank/DDBJ databases">
        <title>Characterization of phylogenetic diversity of novel bifidobacterial species isolated in Czech ZOOs.</title>
        <authorList>
            <person name="Lugli G.A."/>
            <person name="Vera N.B."/>
            <person name="Ventura M."/>
        </authorList>
    </citation>
    <scope>NUCLEOTIDE SEQUENCE [LARGE SCALE GENOMIC DNA]</scope>
    <source>
        <strain evidence="5 6">DSM 109959</strain>
    </source>
</reference>
<dbReference type="GO" id="GO:0005737">
    <property type="term" value="C:cytoplasm"/>
    <property type="evidence" value="ECO:0007669"/>
    <property type="project" value="GOC"/>
</dbReference>
<dbReference type="GO" id="GO:0006888">
    <property type="term" value="P:endoplasmic reticulum to Golgi vesicle-mediated transport"/>
    <property type="evidence" value="ECO:0007669"/>
    <property type="project" value="TreeGrafter"/>
</dbReference>
<accession>A0A7Y0HXL9</accession>
<evidence type="ECO:0000256" key="1">
    <source>
        <dbReference type="ARBA" id="ARBA00004555"/>
    </source>
</evidence>
<name>A0A7Y0HXL9_9BIFI</name>
<dbReference type="EMBL" id="JAAIIG010000004">
    <property type="protein sequence ID" value="NMM98164.1"/>
    <property type="molecule type" value="Genomic_DNA"/>
</dbReference>
<keyword evidence="2" id="KW-0333">Golgi apparatus</keyword>
<dbReference type="GO" id="GO:0031267">
    <property type="term" value="F:small GTPase binding"/>
    <property type="evidence" value="ECO:0007669"/>
    <property type="project" value="TreeGrafter"/>
</dbReference>
<evidence type="ECO:0000256" key="2">
    <source>
        <dbReference type="ARBA" id="ARBA00023034"/>
    </source>
</evidence>
<protein>
    <submittedName>
        <fullName evidence="5">Uncharacterized protein</fullName>
    </submittedName>
</protein>
<feature type="compositionally biased region" description="Basic and acidic residues" evidence="4">
    <location>
        <begin position="211"/>
        <end position="241"/>
    </location>
</feature>
<gene>
    <name evidence="5" type="ORF">G1C97_1113</name>
</gene>
<sequence length="1482" mass="158265">MASHYELVPDPQSLPLSLSQEALRLARTMQTANAGSIWVPNGDGTGTLIGEQAGTDETGKPNGSLKFVGDTTAPSAPTGVTADCVTGCILMTWDGTLAQGMPADFRYVAFYIQRKGEPVVELGWLTTKGSISSGLLAEDDWECWAVAVDVQANRSPESGHITVHVSDPLAEAQRQMDEAAKKADQASQKAQEAVDAAEQTRKDAASAVQQVRDDAAQAKQDAADAKKKADDAAAKADETAGRADTMASRITNVEKTVTDQGVKLSGAVKNADAALTASSETKQTLTELSSTVESHYTEQQATDAKADKAANDAATSLDRVSKVEQTAASITSTVESHYKEQQAAAAKADKAANDAAASLDRVSKVEQTAASITSRVTEVSRTADSALTTATTAKQTADGLTAKVAQAYTTASSALDRATTVETNLDGFKTTVSTTYATNEKVDSMRLGGVNLARLGQLVHWNETSFTYDRDTDTYTITSPAGTNAFGYGLQVRKDDAYRMLVPYGKPMLFSLDVYSPVAGRIQFDTNCYPVSGSAWSGNDNDNTAKRVYTQLVKANTWTQVTALYWNTDSHNTVHVDLYDCSTIGFDTRERTEPVTWKIRRFKAELGTKPTEWSSNQADLDAVYATKSELTQTDSRISAKVSENAKSAKAAMDKATTVEQTANGLKATVSEQAKTLSGHTTTIGQLQVKADSFTTQLTQTNQKIDGLELGGTNLLRDTKAFYRTNVSASETGYLTGFSATLGESYRGFTSRRVTASGGGVLGEWQVNDCQPGDEYVFSFWAKGTGKLRAYFYGPSGYIPCEGGSSSTGETVGGMDGQTNLTLASTWKRYWIRWKLRTSGGSSNTKLALLRNDNKGDWQACGAKLEKGNKVSDWSPSPLDAQSTADAAVTRTTSLEQNLNGFKTTVGQTYETKSDSLKKQTTLQQNLDSFKTTVSQTYETKSDSLKKQTTLQQNLDGFKSTVSATYSTKTEMNGVKSTAEHANTLASDALSKAVKLIPDPTMRNNPSPYGGMAQNQTSGAPAAPPTGYSTYAKLTARDNGLNQLINVTRDCTYLIEAWVCSAPGETFYLNFGFTAYDKDNKPSWPIVSGSAPTTTWKKVSVRVSVSGLNVRTMKPFIQISNSGTTPIKGWYVTGWQITDITDVRNLETSVASTYTTKTEFTQTTSSITATVSKKLDSATAASTYARATEVKQTTDSLSVRITTAQNTANSANTAAGKAQSTADAKVSKGTSGIASLETALTMDANGVTVSKKVNGVAQGYQTRLTNNGLDILDQAGAQVASYQGNDVHLGKKSDVSMLYLAGDKLTIGTGANGVNKGFTIENKTVGCHVISGVDGTSVQSPAGDEYSNGKGGLALKWKNGLGLFGSLDGSMSIGGYLIPLLAARNTATGVYKGMPRLLYGSVEGKFNAKTSMDAVTVSGLPFTSWDSYIVLLQIMNNNSGTTLDFMQLHVIPSDFTPTSFKIRGWSDAATTRNYRVGWFAFGR</sequence>
<feature type="region of interest" description="Disordered" evidence="4">
    <location>
        <begin position="173"/>
        <end position="242"/>
    </location>
</feature>
<dbReference type="RefSeq" id="WP_169240933.1">
    <property type="nucleotide sequence ID" value="NZ_JAAIIG010000004.1"/>
</dbReference>
<feature type="compositionally biased region" description="Basic and acidic residues" evidence="4">
    <location>
        <begin position="174"/>
        <end position="184"/>
    </location>
</feature>
<dbReference type="Gene3D" id="2.60.120.260">
    <property type="entry name" value="Galactose-binding domain-like"/>
    <property type="match status" value="1"/>
</dbReference>
<dbReference type="PANTHER" id="PTHR18921:SF2">
    <property type="entry name" value="THYROID RECEPTOR-INTERACTING PROTEIN 11"/>
    <property type="match status" value="1"/>
</dbReference>